<evidence type="ECO:0008006" key="5">
    <source>
        <dbReference type="Google" id="ProtNLM"/>
    </source>
</evidence>
<keyword evidence="4" id="KW-1185">Reference proteome</keyword>
<dbReference type="PANTHER" id="PTHR13090">
    <property type="entry name" value="ARGININE-HYDROXYLASE NDUFAF5, MITOCHONDRIAL"/>
    <property type="match status" value="1"/>
</dbReference>
<dbReference type="RefSeq" id="WP_086438524.1">
    <property type="nucleotide sequence ID" value="NZ_FXWG01000003.1"/>
</dbReference>
<evidence type="ECO:0000313" key="4">
    <source>
        <dbReference type="Proteomes" id="UP000194420"/>
    </source>
</evidence>
<dbReference type="PANTHER" id="PTHR13090:SF1">
    <property type="entry name" value="ARGININE-HYDROXYLASE NDUFAF5, MITOCHONDRIAL"/>
    <property type="match status" value="1"/>
</dbReference>
<dbReference type="InterPro" id="IPR050602">
    <property type="entry name" value="Malonyl-ACP_OMT"/>
</dbReference>
<dbReference type="Gene3D" id="3.40.50.150">
    <property type="entry name" value="Vaccinia Virus protein VP39"/>
    <property type="match status" value="1"/>
</dbReference>
<accession>A0A1Y6FHN5</accession>
<sequence>MEERKVPQIFDKVRRAARWKRAEALSDAEDSADFLREDMQEEVLERLDFMRLREGRALLLGVLNGGIVRELERRGFEVEMQRIADFDEEQPYPVEPCDLVVSLSTLDTLNDLPGALIHARNALADNGLFIGQMTGAGSLPTLRKIMLAADGDRPAPRIHPQIDNRAATALLERAGFKRQVVDSRNLKVSYRSFDRMIADLREQALTSVLQTKAPPVGKSGLARAQEAFDALKDDEGRVTETFEILTLTGWR</sequence>
<dbReference type="OrthoDB" id="9793723at2"/>
<name>A0A1Y6FHN5_9SPHN</name>
<dbReference type="GO" id="GO:0008168">
    <property type="term" value="F:methyltransferase activity"/>
    <property type="evidence" value="ECO:0007669"/>
    <property type="project" value="UniProtKB-KW"/>
</dbReference>
<protein>
    <recommendedName>
        <fullName evidence="5">Methyltransferase domain-containing protein</fullName>
    </recommendedName>
</protein>
<dbReference type="SUPFAM" id="SSF53335">
    <property type="entry name" value="S-adenosyl-L-methionine-dependent methyltransferases"/>
    <property type="match status" value="1"/>
</dbReference>
<evidence type="ECO:0000256" key="1">
    <source>
        <dbReference type="ARBA" id="ARBA00022603"/>
    </source>
</evidence>
<gene>
    <name evidence="3" type="ORF">SAMN06297468_2675</name>
</gene>
<dbReference type="GO" id="GO:0032259">
    <property type="term" value="P:methylation"/>
    <property type="evidence" value="ECO:0007669"/>
    <property type="project" value="UniProtKB-KW"/>
</dbReference>
<dbReference type="Proteomes" id="UP000194420">
    <property type="component" value="Unassembled WGS sequence"/>
</dbReference>
<dbReference type="AlphaFoldDB" id="A0A1Y6FHN5"/>
<dbReference type="EMBL" id="FXWG01000003">
    <property type="protein sequence ID" value="SMQ74454.1"/>
    <property type="molecule type" value="Genomic_DNA"/>
</dbReference>
<proteinExistence type="predicted"/>
<keyword evidence="1" id="KW-0489">Methyltransferase</keyword>
<reference evidence="4" key="1">
    <citation type="submission" date="2017-04" db="EMBL/GenBank/DDBJ databases">
        <authorList>
            <person name="Varghese N."/>
            <person name="Submissions S."/>
        </authorList>
    </citation>
    <scope>NUCLEOTIDE SEQUENCE [LARGE SCALE GENOMIC DNA]</scope>
</reference>
<keyword evidence="2" id="KW-0808">Transferase</keyword>
<organism evidence="3 4">
    <name type="scientific">Altererythrobacter xiamenensis</name>
    <dbReference type="NCBI Taxonomy" id="1316679"/>
    <lineage>
        <taxon>Bacteria</taxon>
        <taxon>Pseudomonadati</taxon>
        <taxon>Pseudomonadota</taxon>
        <taxon>Alphaproteobacteria</taxon>
        <taxon>Sphingomonadales</taxon>
        <taxon>Erythrobacteraceae</taxon>
        <taxon>Altererythrobacter</taxon>
    </lineage>
</organism>
<dbReference type="Pfam" id="PF13489">
    <property type="entry name" value="Methyltransf_23"/>
    <property type="match status" value="1"/>
</dbReference>
<evidence type="ECO:0000256" key="2">
    <source>
        <dbReference type="ARBA" id="ARBA00022679"/>
    </source>
</evidence>
<dbReference type="InterPro" id="IPR029063">
    <property type="entry name" value="SAM-dependent_MTases_sf"/>
</dbReference>
<evidence type="ECO:0000313" key="3">
    <source>
        <dbReference type="EMBL" id="SMQ74454.1"/>
    </source>
</evidence>